<evidence type="ECO:0000256" key="6">
    <source>
        <dbReference type="ARBA" id="ARBA00024867"/>
    </source>
</evidence>
<reference evidence="10 13" key="1">
    <citation type="submission" date="2014-08" db="EMBL/GenBank/DDBJ databases">
        <title>Clostridium innocuum, an unnegligible vancomycin-resistant pathogen causing extra-intestinal infections.</title>
        <authorList>
            <person name="Feng Y."/>
            <person name="Chiu C.-H."/>
        </authorList>
    </citation>
    <scope>NUCLEOTIDE SEQUENCE [LARGE SCALE GENOMIC DNA]</scope>
    <source>
        <strain evidence="10 13">AN88</strain>
    </source>
</reference>
<feature type="domain" description="HTH luxR-type" evidence="8">
    <location>
        <begin position="152"/>
        <end position="217"/>
    </location>
</feature>
<dbReference type="SUPFAM" id="SSF52172">
    <property type="entry name" value="CheY-like"/>
    <property type="match status" value="1"/>
</dbReference>
<dbReference type="AlphaFoldDB" id="A0A099I7E9"/>
<dbReference type="GO" id="GO:0006355">
    <property type="term" value="P:regulation of DNA-templated transcription"/>
    <property type="evidence" value="ECO:0007669"/>
    <property type="project" value="InterPro"/>
</dbReference>
<evidence type="ECO:0000313" key="14">
    <source>
        <dbReference type="Proteomes" id="UP000503330"/>
    </source>
</evidence>
<evidence type="ECO:0000256" key="5">
    <source>
        <dbReference type="ARBA" id="ARBA00023163"/>
    </source>
</evidence>
<evidence type="ECO:0000259" key="8">
    <source>
        <dbReference type="PROSITE" id="PS50043"/>
    </source>
</evidence>
<dbReference type="CDD" id="cd17535">
    <property type="entry name" value="REC_NarL-like"/>
    <property type="match status" value="1"/>
</dbReference>
<keyword evidence="5" id="KW-0804">Transcription</keyword>
<dbReference type="Proteomes" id="UP001203972">
    <property type="component" value="Unassembled WGS sequence"/>
</dbReference>
<comment type="function">
    <text evidence="6">May play the central regulatory role in sporulation. It may be an element of the effector pathway responsible for the activation of sporulation genes in response to nutritional stress. Spo0A may act in concert with spo0H (a sigma factor) to control the expression of some genes that are critical to the sporulation process.</text>
</comment>
<dbReference type="EMBL" id="JQIF01000052">
    <property type="protein sequence ID" value="KGJ52808.1"/>
    <property type="molecule type" value="Genomic_DNA"/>
</dbReference>
<dbReference type="InterPro" id="IPR039420">
    <property type="entry name" value="WalR-like"/>
</dbReference>
<evidence type="ECO:0000256" key="3">
    <source>
        <dbReference type="ARBA" id="ARBA00023015"/>
    </source>
</evidence>
<dbReference type="EMBL" id="JAKTMA010000036">
    <property type="protein sequence ID" value="MCR0234637.1"/>
    <property type="molecule type" value="Genomic_DNA"/>
</dbReference>
<dbReference type="PANTHER" id="PTHR43214">
    <property type="entry name" value="TWO-COMPONENT RESPONSE REGULATOR"/>
    <property type="match status" value="1"/>
</dbReference>
<protein>
    <recommendedName>
        <fullName evidence="1">Stage 0 sporulation protein A homolog</fullName>
    </recommendedName>
</protein>
<gene>
    <name evidence="10" type="ORF">CIAN88_12490</name>
    <name evidence="12" type="ORF">G4D54_05030</name>
    <name evidence="11" type="ORF">MKC95_17860</name>
</gene>
<dbReference type="GeneID" id="61924877"/>
<sequence>MIKIMIADDQELIRESLKIILSTKEEFRVIATVGSGKEVIEAIRREQPDVILMDMRMPDMDGVHCTKFVKEVYPDVKVIVLTTFDDDEYVYSALKYGASGYLLKGVSLDELSNAIKTVLQGGAIFNPNVASKAIRIFSQMAKNNVVTEKFQSQDDLPTLSNTEWKIIQQVAQGLSNKEIAEILKFTEGTIRNYLSVILDKLELRDRTQLAIWYIHREKAEQDDNG</sequence>
<evidence type="ECO:0000256" key="4">
    <source>
        <dbReference type="ARBA" id="ARBA00023125"/>
    </source>
</evidence>
<reference evidence="12 14" key="2">
    <citation type="submission" date="2020-02" db="EMBL/GenBank/DDBJ databases">
        <authorList>
            <person name="Kociolek L.K."/>
            <person name="Ozer E.A."/>
        </authorList>
    </citation>
    <scope>NUCLEOTIDE SEQUENCE [LARGE SCALE GENOMIC DNA]</scope>
    <source>
        <strain evidence="12 14">ATCC 14501</strain>
    </source>
</reference>
<dbReference type="InterPro" id="IPR016032">
    <property type="entry name" value="Sig_transdc_resp-reg_C-effctor"/>
</dbReference>
<evidence type="ECO:0000313" key="13">
    <source>
        <dbReference type="Proteomes" id="UP000030008"/>
    </source>
</evidence>
<dbReference type="RefSeq" id="WP_008727190.1">
    <property type="nucleotide sequence ID" value="NZ_AP025565.1"/>
</dbReference>
<dbReference type="PANTHER" id="PTHR43214:SF40">
    <property type="entry name" value="TRANSCRIPTIONAL REGULATORY PROTEIN LNRK"/>
    <property type="match status" value="1"/>
</dbReference>
<dbReference type="GO" id="GO:0003677">
    <property type="term" value="F:DNA binding"/>
    <property type="evidence" value="ECO:0007669"/>
    <property type="project" value="UniProtKB-KW"/>
</dbReference>
<evidence type="ECO:0000313" key="10">
    <source>
        <dbReference type="EMBL" id="KGJ52808.1"/>
    </source>
</evidence>
<dbReference type="GO" id="GO:0000160">
    <property type="term" value="P:phosphorelay signal transduction system"/>
    <property type="evidence" value="ECO:0007669"/>
    <property type="project" value="InterPro"/>
</dbReference>
<dbReference type="Pfam" id="PF00072">
    <property type="entry name" value="Response_reg"/>
    <property type="match status" value="1"/>
</dbReference>
<dbReference type="PRINTS" id="PR00038">
    <property type="entry name" value="HTHLUXR"/>
</dbReference>
<dbReference type="Pfam" id="PF00196">
    <property type="entry name" value="GerE"/>
    <property type="match status" value="1"/>
</dbReference>
<dbReference type="InterPro" id="IPR001789">
    <property type="entry name" value="Sig_transdc_resp-reg_receiver"/>
</dbReference>
<keyword evidence="4" id="KW-0238">DNA-binding</keyword>
<evidence type="ECO:0000259" key="9">
    <source>
        <dbReference type="PROSITE" id="PS50110"/>
    </source>
</evidence>
<dbReference type="CDD" id="cd06170">
    <property type="entry name" value="LuxR_C_like"/>
    <property type="match status" value="1"/>
</dbReference>
<proteinExistence type="predicted"/>
<feature type="modified residue" description="4-aspartylphosphate" evidence="7">
    <location>
        <position position="54"/>
    </location>
</feature>
<keyword evidence="3" id="KW-0805">Transcription regulation</keyword>
<evidence type="ECO:0000256" key="1">
    <source>
        <dbReference type="ARBA" id="ARBA00018672"/>
    </source>
</evidence>
<dbReference type="PROSITE" id="PS50043">
    <property type="entry name" value="HTH_LUXR_2"/>
    <property type="match status" value="1"/>
</dbReference>
<feature type="domain" description="Response regulatory" evidence="9">
    <location>
        <begin position="3"/>
        <end position="119"/>
    </location>
</feature>
<evidence type="ECO:0000256" key="2">
    <source>
        <dbReference type="ARBA" id="ARBA00022553"/>
    </source>
</evidence>
<dbReference type="Gene3D" id="3.40.50.2300">
    <property type="match status" value="1"/>
</dbReference>
<evidence type="ECO:0000313" key="11">
    <source>
        <dbReference type="EMBL" id="MCR0234637.1"/>
    </source>
</evidence>
<dbReference type="SUPFAM" id="SSF46894">
    <property type="entry name" value="C-terminal effector domain of the bipartite response regulators"/>
    <property type="match status" value="1"/>
</dbReference>
<evidence type="ECO:0000313" key="12">
    <source>
        <dbReference type="EMBL" id="QJA01832.1"/>
    </source>
</evidence>
<dbReference type="InterPro" id="IPR000792">
    <property type="entry name" value="Tscrpt_reg_LuxR_C"/>
</dbReference>
<dbReference type="Proteomes" id="UP000030008">
    <property type="component" value="Unassembled WGS sequence"/>
</dbReference>
<dbReference type="SMART" id="SM00421">
    <property type="entry name" value="HTH_LUXR"/>
    <property type="match status" value="1"/>
</dbReference>
<dbReference type="InterPro" id="IPR011006">
    <property type="entry name" value="CheY-like_superfamily"/>
</dbReference>
<dbReference type="PROSITE" id="PS50110">
    <property type="entry name" value="RESPONSE_REGULATORY"/>
    <property type="match status" value="1"/>
</dbReference>
<accession>A0A099I7E9</accession>
<dbReference type="SMART" id="SM00448">
    <property type="entry name" value="REC"/>
    <property type="match status" value="1"/>
</dbReference>
<keyword evidence="2 7" id="KW-0597">Phosphoprotein</keyword>
<reference evidence="11" key="3">
    <citation type="journal article" date="2022" name="Clin. Infect. Dis.">
        <title>Association between Clostridium innocuum and antibiotic-associated diarrhea in adults and children: A cross-sectional study and comparative genomics analysis.</title>
        <authorList>
            <person name="Cherny K.E."/>
            <person name="Muscat E.B."/>
            <person name="Balaji A."/>
            <person name="Mukherjee J."/>
            <person name="Ozer E.A."/>
            <person name="Angarone M.P."/>
            <person name="Hauser A.R."/>
            <person name="Sichel J.S."/>
            <person name="Amponsah E."/>
            <person name="Kociolek L.K."/>
        </authorList>
    </citation>
    <scope>NUCLEOTIDE SEQUENCE</scope>
    <source>
        <strain evidence="11">NU1-AC-029v</strain>
    </source>
</reference>
<organism evidence="10 13">
    <name type="scientific">Clostridium innocuum</name>
    <dbReference type="NCBI Taxonomy" id="1522"/>
    <lineage>
        <taxon>Bacteria</taxon>
        <taxon>Bacillati</taxon>
        <taxon>Bacillota</taxon>
        <taxon>Clostridia</taxon>
        <taxon>Eubacteriales</taxon>
        <taxon>Clostridiaceae</taxon>
        <taxon>Clostridium</taxon>
    </lineage>
</organism>
<name>A0A099I7E9_CLOIN</name>
<dbReference type="EMBL" id="CP048838">
    <property type="protein sequence ID" value="QJA01832.1"/>
    <property type="molecule type" value="Genomic_DNA"/>
</dbReference>
<evidence type="ECO:0000256" key="7">
    <source>
        <dbReference type="PROSITE-ProRule" id="PRU00169"/>
    </source>
</evidence>
<dbReference type="InterPro" id="IPR058245">
    <property type="entry name" value="NreC/VraR/RcsB-like_REC"/>
</dbReference>
<dbReference type="Proteomes" id="UP000503330">
    <property type="component" value="Chromosome"/>
</dbReference>